<keyword evidence="1" id="KW-0812">Transmembrane</keyword>
<feature type="transmembrane region" description="Helical" evidence="1">
    <location>
        <begin position="70"/>
        <end position="93"/>
    </location>
</feature>
<feature type="transmembrane region" description="Helical" evidence="1">
    <location>
        <begin position="113"/>
        <end position="133"/>
    </location>
</feature>
<keyword evidence="1" id="KW-1133">Transmembrane helix</keyword>
<evidence type="ECO:0000313" key="3">
    <source>
        <dbReference type="Proteomes" id="UP001595818"/>
    </source>
</evidence>
<dbReference type="EMBL" id="JBHSJJ010000003">
    <property type="protein sequence ID" value="MFC4871590.1"/>
    <property type="molecule type" value="Genomic_DNA"/>
</dbReference>
<dbReference type="RefSeq" id="WP_377063190.1">
    <property type="nucleotide sequence ID" value="NZ_JBHSJJ010000003.1"/>
</dbReference>
<feature type="transmembrane region" description="Helical" evidence="1">
    <location>
        <begin position="20"/>
        <end position="38"/>
    </location>
</feature>
<proteinExistence type="predicted"/>
<organism evidence="2 3">
    <name type="scientific">Negadavirga shengliensis</name>
    <dbReference type="NCBI Taxonomy" id="1389218"/>
    <lineage>
        <taxon>Bacteria</taxon>
        <taxon>Pseudomonadati</taxon>
        <taxon>Bacteroidota</taxon>
        <taxon>Cytophagia</taxon>
        <taxon>Cytophagales</taxon>
        <taxon>Cyclobacteriaceae</taxon>
        <taxon>Negadavirga</taxon>
    </lineage>
</organism>
<comment type="caution">
    <text evidence="2">The sequence shown here is derived from an EMBL/GenBank/DDBJ whole genome shotgun (WGS) entry which is preliminary data.</text>
</comment>
<accession>A0ABV9SYT3</accession>
<evidence type="ECO:0000313" key="2">
    <source>
        <dbReference type="EMBL" id="MFC4871590.1"/>
    </source>
</evidence>
<evidence type="ECO:0008006" key="4">
    <source>
        <dbReference type="Google" id="ProtNLM"/>
    </source>
</evidence>
<name>A0ABV9SYT3_9BACT</name>
<feature type="transmembrane region" description="Helical" evidence="1">
    <location>
        <begin position="44"/>
        <end position="63"/>
    </location>
</feature>
<reference evidence="3" key="1">
    <citation type="journal article" date="2019" name="Int. J. Syst. Evol. Microbiol.">
        <title>The Global Catalogue of Microorganisms (GCM) 10K type strain sequencing project: providing services to taxonomists for standard genome sequencing and annotation.</title>
        <authorList>
            <consortium name="The Broad Institute Genomics Platform"/>
            <consortium name="The Broad Institute Genome Sequencing Center for Infectious Disease"/>
            <person name="Wu L."/>
            <person name="Ma J."/>
        </authorList>
    </citation>
    <scope>NUCLEOTIDE SEQUENCE [LARGE SCALE GENOMIC DNA]</scope>
    <source>
        <strain evidence="3">CGMCC 4.7466</strain>
    </source>
</reference>
<protein>
    <recommendedName>
        <fullName evidence="4">Membrane protein YphA (DoxX/SURF4 family)</fullName>
    </recommendedName>
</protein>
<evidence type="ECO:0000256" key="1">
    <source>
        <dbReference type="SAM" id="Phobius"/>
    </source>
</evidence>
<keyword evidence="1" id="KW-0472">Membrane</keyword>
<dbReference type="Proteomes" id="UP001595818">
    <property type="component" value="Unassembled WGS sequence"/>
</dbReference>
<keyword evidence="3" id="KW-1185">Reference proteome</keyword>
<sequence>MEKFLQYLKTESIGGHVIRWSLAGLLLFGGFTKLNLIGALDYSLFWAVLLAAIETFAAFGLLIHYKRPLIGIVGGVLAILSIFTRLVFSINWVKTNLLQTDSFFNALNSFLGIYNNGLFHVILLFGAAVYCLGNSYKAYIRERITQPWPH</sequence>
<gene>
    <name evidence="2" type="ORF">ACFPFU_07820</name>
</gene>